<evidence type="ECO:0000313" key="7">
    <source>
        <dbReference type="EMBL" id="MFD1367854.1"/>
    </source>
</evidence>
<evidence type="ECO:0000256" key="4">
    <source>
        <dbReference type="ARBA" id="ARBA00023136"/>
    </source>
</evidence>
<keyword evidence="3 5" id="KW-1133">Transmembrane helix</keyword>
<feature type="domain" description="Amino acid permease/ SLC12A" evidence="6">
    <location>
        <begin position="38"/>
        <end position="458"/>
    </location>
</feature>
<dbReference type="PANTHER" id="PTHR42770">
    <property type="entry name" value="AMINO ACID TRANSPORTER-RELATED"/>
    <property type="match status" value="1"/>
</dbReference>
<sequence length="466" mass="48288">MSVSTDRLKPNALGVVGILFFVFSAQAPLTGIAGAAPLAIVLGNGAGLPMAYLAAGLIILLFSIGFVAMGRHVVHAGAFYAYIGRGLGQATGITSAAVALFAYNVIQAAMYGLYGVIVAGLFGFGPWWVWTLLTMAIVQALGALGIDIGARVLAVLVAAEFSLLGAFALVTLFTADNLTAGEVFSLDTALSGAPGVALMFAIASMFGFESTAIYGEEARDPQKTVPRATYLAVVIVSGFFAFVTWMLVAYYGPQNVVGAAGAALDAGDGAGFVFAAVGGQLGDWTGKVLEILLATSLFAGILAFHNSITRYLYSLSRDRVLHHSVGRLNRRHAPGLAGAIQTACVLLLVLPFALLGQDPVLTLFSWFSGVAVVAMMVNYFLTSVSVIVFFRREAPGSPVLTTLIAPLLGAIGIALAVWVIIANFTTLIGGTTATAAWLIGTVPAVALAGFAVAIARRRVINPHVVD</sequence>
<feature type="transmembrane region" description="Helical" evidence="5">
    <location>
        <begin position="195"/>
        <end position="216"/>
    </location>
</feature>
<name>A0ABW4AAT9_9ACTN</name>
<feature type="transmembrane region" description="Helical" evidence="5">
    <location>
        <begin position="51"/>
        <end position="74"/>
    </location>
</feature>
<keyword evidence="4 5" id="KW-0472">Membrane</keyword>
<gene>
    <name evidence="7" type="ORF">ACFQ5G_21085</name>
</gene>
<dbReference type="PIRSF" id="PIRSF006060">
    <property type="entry name" value="AA_transporter"/>
    <property type="match status" value="1"/>
</dbReference>
<dbReference type="Pfam" id="PF00324">
    <property type="entry name" value="AA_permease"/>
    <property type="match status" value="1"/>
</dbReference>
<feature type="transmembrane region" description="Helical" evidence="5">
    <location>
        <begin position="434"/>
        <end position="455"/>
    </location>
</feature>
<feature type="transmembrane region" description="Helical" evidence="5">
    <location>
        <begin position="333"/>
        <end position="354"/>
    </location>
</feature>
<dbReference type="PANTHER" id="PTHR42770:SF16">
    <property type="entry name" value="AMINO ACID PERMEASE"/>
    <property type="match status" value="1"/>
</dbReference>
<organism evidence="7 8">
    <name type="scientific">Actinoplanes sichuanensis</name>
    <dbReference type="NCBI Taxonomy" id="512349"/>
    <lineage>
        <taxon>Bacteria</taxon>
        <taxon>Bacillati</taxon>
        <taxon>Actinomycetota</taxon>
        <taxon>Actinomycetes</taxon>
        <taxon>Micromonosporales</taxon>
        <taxon>Micromonosporaceae</taxon>
        <taxon>Actinoplanes</taxon>
    </lineage>
</organism>
<comment type="caution">
    <text evidence="7">The sequence shown here is derived from an EMBL/GenBank/DDBJ whole genome shotgun (WGS) entry which is preliminary data.</text>
</comment>
<evidence type="ECO:0000256" key="1">
    <source>
        <dbReference type="ARBA" id="ARBA00004141"/>
    </source>
</evidence>
<evidence type="ECO:0000256" key="5">
    <source>
        <dbReference type="SAM" id="Phobius"/>
    </source>
</evidence>
<keyword evidence="2 5" id="KW-0812">Transmembrane</keyword>
<comment type="subcellular location">
    <subcellularLocation>
        <location evidence="1">Membrane</location>
        <topology evidence="1">Multi-pass membrane protein</topology>
    </subcellularLocation>
</comment>
<evidence type="ECO:0000256" key="3">
    <source>
        <dbReference type="ARBA" id="ARBA00022989"/>
    </source>
</evidence>
<feature type="transmembrane region" description="Helical" evidence="5">
    <location>
        <begin position="153"/>
        <end position="175"/>
    </location>
</feature>
<dbReference type="RefSeq" id="WP_317787266.1">
    <property type="nucleotide sequence ID" value="NZ_AP028461.1"/>
</dbReference>
<feature type="transmembrane region" description="Helical" evidence="5">
    <location>
        <begin position="95"/>
        <end position="121"/>
    </location>
</feature>
<dbReference type="InterPro" id="IPR050367">
    <property type="entry name" value="APC_superfamily"/>
</dbReference>
<evidence type="ECO:0000256" key="2">
    <source>
        <dbReference type="ARBA" id="ARBA00022692"/>
    </source>
</evidence>
<feature type="transmembrane region" description="Helical" evidence="5">
    <location>
        <begin position="291"/>
        <end position="313"/>
    </location>
</feature>
<feature type="transmembrane region" description="Helical" evidence="5">
    <location>
        <begin position="366"/>
        <end position="390"/>
    </location>
</feature>
<keyword evidence="8" id="KW-1185">Reference proteome</keyword>
<reference evidence="8" key="1">
    <citation type="journal article" date="2019" name="Int. J. Syst. Evol. Microbiol.">
        <title>The Global Catalogue of Microorganisms (GCM) 10K type strain sequencing project: providing services to taxonomists for standard genome sequencing and annotation.</title>
        <authorList>
            <consortium name="The Broad Institute Genomics Platform"/>
            <consortium name="The Broad Institute Genome Sequencing Center for Infectious Disease"/>
            <person name="Wu L."/>
            <person name="Ma J."/>
        </authorList>
    </citation>
    <scope>NUCLEOTIDE SEQUENCE [LARGE SCALE GENOMIC DNA]</scope>
    <source>
        <strain evidence="8">CCM 7526</strain>
    </source>
</reference>
<dbReference type="Proteomes" id="UP001597183">
    <property type="component" value="Unassembled WGS sequence"/>
</dbReference>
<evidence type="ECO:0000313" key="8">
    <source>
        <dbReference type="Proteomes" id="UP001597183"/>
    </source>
</evidence>
<dbReference type="Gene3D" id="1.20.1740.10">
    <property type="entry name" value="Amino acid/polyamine transporter I"/>
    <property type="match status" value="1"/>
</dbReference>
<dbReference type="EMBL" id="JBHTMK010000031">
    <property type="protein sequence ID" value="MFD1367854.1"/>
    <property type="molecule type" value="Genomic_DNA"/>
</dbReference>
<evidence type="ECO:0000259" key="6">
    <source>
        <dbReference type="Pfam" id="PF00324"/>
    </source>
</evidence>
<feature type="transmembrane region" description="Helical" evidence="5">
    <location>
        <begin position="402"/>
        <end position="422"/>
    </location>
</feature>
<proteinExistence type="predicted"/>
<feature type="transmembrane region" description="Helical" evidence="5">
    <location>
        <begin position="228"/>
        <end position="251"/>
    </location>
</feature>
<feature type="transmembrane region" description="Helical" evidence="5">
    <location>
        <begin position="127"/>
        <end position="146"/>
    </location>
</feature>
<dbReference type="InterPro" id="IPR004841">
    <property type="entry name" value="AA-permease/SLC12A_dom"/>
</dbReference>
<accession>A0ABW4AAT9</accession>
<protein>
    <submittedName>
        <fullName evidence="7">APC family permease</fullName>
    </submittedName>
</protein>